<name>A0ABY8AUU0_9GAMM</name>
<accession>A0ABY8AUU0</accession>
<dbReference type="Proteomes" id="UP001222087">
    <property type="component" value="Chromosome"/>
</dbReference>
<evidence type="ECO:0000256" key="2">
    <source>
        <dbReference type="SAM" id="Phobius"/>
    </source>
</evidence>
<protein>
    <submittedName>
        <fullName evidence="3">Uncharacterized protein</fullName>
    </submittedName>
</protein>
<feature type="transmembrane region" description="Helical" evidence="2">
    <location>
        <begin position="420"/>
        <end position="445"/>
    </location>
</feature>
<gene>
    <name evidence="3" type="ORF">PXX05_13645</name>
</gene>
<keyword evidence="2" id="KW-0812">Transmembrane</keyword>
<feature type="region of interest" description="Disordered" evidence="1">
    <location>
        <begin position="509"/>
        <end position="562"/>
    </location>
</feature>
<dbReference type="EMBL" id="CP119078">
    <property type="protein sequence ID" value="WED42927.1"/>
    <property type="molecule type" value="Genomic_DNA"/>
</dbReference>
<proteinExistence type="predicted"/>
<keyword evidence="2" id="KW-1133">Transmembrane helix</keyword>
<keyword evidence="4" id="KW-1185">Reference proteome</keyword>
<feature type="transmembrane region" description="Helical" evidence="2">
    <location>
        <begin position="273"/>
        <end position="290"/>
    </location>
</feature>
<dbReference type="RefSeq" id="WP_275088742.1">
    <property type="nucleotide sequence ID" value="NZ_CP119078.1"/>
</dbReference>
<evidence type="ECO:0000256" key="1">
    <source>
        <dbReference type="SAM" id="MobiDB-lite"/>
    </source>
</evidence>
<evidence type="ECO:0000313" key="3">
    <source>
        <dbReference type="EMBL" id="WED42927.1"/>
    </source>
</evidence>
<feature type="transmembrane region" description="Helical" evidence="2">
    <location>
        <begin position="367"/>
        <end position="400"/>
    </location>
</feature>
<reference evidence="3 4" key="1">
    <citation type="submission" date="2023-02" db="EMBL/GenBank/DDBJ databases">
        <title>Genome Sequence of L. cardiaca H63T.</title>
        <authorList>
            <person name="Lopez A.E."/>
            <person name="Cianciotto N.P."/>
        </authorList>
    </citation>
    <scope>NUCLEOTIDE SEQUENCE [LARGE SCALE GENOMIC DNA]</scope>
    <source>
        <strain evidence="3 4">H63</strain>
    </source>
</reference>
<organism evidence="3 4">
    <name type="scientific">Legionella cardiaca</name>
    <dbReference type="NCBI Taxonomy" id="1071983"/>
    <lineage>
        <taxon>Bacteria</taxon>
        <taxon>Pseudomonadati</taxon>
        <taxon>Pseudomonadota</taxon>
        <taxon>Gammaproteobacteria</taxon>
        <taxon>Legionellales</taxon>
        <taxon>Legionellaceae</taxon>
        <taxon>Legionella</taxon>
    </lineage>
</organism>
<keyword evidence="2" id="KW-0472">Membrane</keyword>
<feature type="compositionally biased region" description="Basic and acidic residues" evidence="1">
    <location>
        <begin position="546"/>
        <end position="562"/>
    </location>
</feature>
<sequence>MPGFEVLGNHETEYLFAKHLTPLTTVTTKDFFAVVKKHVLGNPFRYYVDEENKLIIITTPLAANNFADLLPHLENFFAAKGLPPCQLLLGLDGQGATEKHIVTTYVSADKKTIEIFDPKASNAERFFSGEGGIGTIILGLLRSLNPFPKTKLPLAGTTANYHSLGTQSFFDGISCGYHNVANILACKDLIERGKPINPENLWKKTVNPVTESAAPLAKEKKYAQIVDSSFSSFIKKAWLDTVMPLENDKQRNELQFQHYFLGWPKEDSLAKRIFYFASLSFITVPIINLVRRPIEFLFNATSEIANYAKNRLINWAPTNVLAQYLRSGLMLLAYGVQGLSKGVYLALRTLTSPITSFQAAQTIKNPVLRVVMSTLSVLSSVVGLAILAFFAAPAVLGAIPGAVPALQPLLAPLAYPFVKLLGLVGFNLSPITAAMATIITSTAFYTALKAGGEKIITPSNNPSAIITKPKPGEELSAENFEDIFEPIPQTSNVSDLLQQKVAKQSRAIEVEGANEDPDGFTFIDKETPPDTVSLGANHNTKFGKSPSKEKPPTDLEKDFKII</sequence>
<evidence type="ECO:0000313" key="4">
    <source>
        <dbReference type="Proteomes" id="UP001222087"/>
    </source>
</evidence>